<evidence type="ECO:0000313" key="10">
    <source>
        <dbReference type="Proteomes" id="UP000008139"/>
    </source>
</evidence>
<dbReference type="InterPro" id="IPR020539">
    <property type="entry name" value="RNase_P_CS"/>
</dbReference>
<dbReference type="RefSeq" id="WP_013681117.1">
    <property type="nucleotide sequence ID" value="NC_015318.1"/>
</dbReference>
<dbReference type="PANTHER" id="PTHR33992">
    <property type="entry name" value="RIBONUCLEASE P PROTEIN COMPONENT"/>
    <property type="match status" value="1"/>
</dbReference>
<comment type="similarity">
    <text evidence="7">Belongs to the RnpA family.</text>
</comment>
<evidence type="ECO:0000256" key="1">
    <source>
        <dbReference type="ARBA" id="ARBA00002663"/>
    </source>
</evidence>
<dbReference type="InParanoid" id="F2LWU4"/>
<dbReference type="EC" id="3.1.26.5" evidence="7 8"/>
<dbReference type="PROSITE" id="PS00648">
    <property type="entry name" value="RIBONUCLEASE_P"/>
    <property type="match status" value="1"/>
</dbReference>
<gene>
    <name evidence="7" type="primary">rnpA</name>
    <name evidence="9" type="ordered locus">Hipma_0092</name>
</gene>
<evidence type="ECO:0000256" key="7">
    <source>
        <dbReference type="HAMAP-Rule" id="MF_00227"/>
    </source>
</evidence>
<dbReference type="OrthoDB" id="9810867at2"/>
<evidence type="ECO:0000256" key="4">
    <source>
        <dbReference type="ARBA" id="ARBA00022759"/>
    </source>
</evidence>
<dbReference type="HOGENOM" id="CLU_117179_9_4_7"/>
<accession>F2LWU4</accession>
<evidence type="ECO:0000256" key="6">
    <source>
        <dbReference type="ARBA" id="ARBA00022884"/>
    </source>
</evidence>
<dbReference type="GO" id="GO:0030677">
    <property type="term" value="C:ribonuclease P complex"/>
    <property type="evidence" value="ECO:0007669"/>
    <property type="project" value="TreeGrafter"/>
</dbReference>
<dbReference type="NCBIfam" id="TIGR00188">
    <property type="entry name" value="rnpA"/>
    <property type="match status" value="1"/>
</dbReference>
<keyword evidence="2 7" id="KW-0819">tRNA processing</keyword>
<dbReference type="PANTHER" id="PTHR33992:SF1">
    <property type="entry name" value="RIBONUCLEASE P PROTEIN COMPONENT"/>
    <property type="match status" value="1"/>
</dbReference>
<evidence type="ECO:0000256" key="5">
    <source>
        <dbReference type="ARBA" id="ARBA00022801"/>
    </source>
</evidence>
<dbReference type="FunCoup" id="F2LWU4">
    <property type="interactions" value="105"/>
</dbReference>
<protein>
    <recommendedName>
        <fullName evidence="7 8">Ribonuclease P protein component</fullName>
        <shortName evidence="7">RNase P protein</shortName>
        <shortName evidence="7">RNaseP protein</shortName>
        <ecNumber evidence="7 8">3.1.26.5</ecNumber>
    </recommendedName>
    <alternativeName>
        <fullName evidence="7">Protein C5</fullName>
    </alternativeName>
</protein>
<dbReference type="GO" id="GO:0000049">
    <property type="term" value="F:tRNA binding"/>
    <property type="evidence" value="ECO:0007669"/>
    <property type="project" value="UniProtKB-UniRule"/>
</dbReference>
<dbReference type="InterPro" id="IPR000100">
    <property type="entry name" value="RNase_P"/>
</dbReference>
<proteinExistence type="inferred from homology"/>
<keyword evidence="10" id="KW-1185">Reference proteome</keyword>
<dbReference type="KEGG" id="hmr:Hipma_0092"/>
<reference evidence="9 10" key="1">
    <citation type="journal article" date="2011" name="Stand. Genomic Sci.">
        <title>Complete genome sequence of the thermophilic sulfur-reducer Hippea maritima type strain (MH(2)).</title>
        <authorList>
            <person name="Huntemann M."/>
            <person name="Lu M."/>
            <person name="Nolan M."/>
            <person name="Lapidus A."/>
            <person name="Lucas S."/>
            <person name="Hammon N."/>
            <person name="Deshpande S."/>
            <person name="Cheng J.F."/>
            <person name="Tapia R."/>
            <person name="Han C."/>
            <person name="Goodwin L."/>
            <person name="Pitluck S."/>
            <person name="Liolios K."/>
            <person name="Pagani I."/>
            <person name="Ivanova N."/>
            <person name="Ovchinikova G."/>
            <person name="Pati A."/>
            <person name="Chen A."/>
            <person name="Palaniappan K."/>
            <person name="Land M."/>
            <person name="Hauser L."/>
            <person name="Jeffries C.D."/>
            <person name="Detter J.C."/>
            <person name="Brambilla E.M."/>
            <person name="Rohde M."/>
            <person name="Spring S."/>
            <person name="Goker M."/>
            <person name="Woyke T."/>
            <person name="Bristow J."/>
            <person name="Eisen J.A."/>
            <person name="Markowitz V."/>
            <person name="Hugenholtz P."/>
            <person name="Kyrpides N.C."/>
            <person name="Klenk H.P."/>
            <person name="Mavromatis K."/>
        </authorList>
    </citation>
    <scope>NUCLEOTIDE SEQUENCE [LARGE SCALE GENOMIC DNA]</scope>
    <source>
        <strain evidence="10">ATCC 700847 / DSM 10411 / MH2</strain>
    </source>
</reference>
<dbReference type="Proteomes" id="UP000008139">
    <property type="component" value="Chromosome"/>
</dbReference>
<keyword evidence="6 7" id="KW-0694">RNA-binding</keyword>
<dbReference type="Gene3D" id="3.30.230.10">
    <property type="match status" value="1"/>
</dbReference>
<dbReference type="AlphaFoldDB" id="F2LWU4"/>
<dbReference type="GO" id="GO:0042781">
    <property type="term" value="F:3'-tRNA processing endoribonuclease activity"/>
    <property type="evidence" value="ECO:0007669"/>
    <property type="project" value="TreeGrafter"/>
</dbReference>
<comment type="function">
    <text evidence="1 7">RNaseP catalyzes the removal of the 5'-leader sequence from pre-tRNA to produce the mature 5'-terminus. It can also cleave other RNA substrates such as 4.5S RNA. The protein component plays an auxiliary but essential role in vivo by binding to the 5'-leader sequence and broadening the substrate specificity of the ribozyme.</text>
</comment>
<comment type="catalytic activity">
    <reaction evidence="7">
        <text>Endonucleolytic cleavage of RNA, removing 5'-extranucleotides from tRNA precursor.</text>
        <dbReference type="EC" id="3.1.26.5"/>
    </reaction>
</comment>
<keyword evidence="5 7" id="KW-0378">Hydrolase</keyword>
<dbReference type="GO" id="GO:0004526">
    <property type="term" value="F:ribonuclease P activity"/>
    <property type="evidence" value="ECO:0007669"/>
    <property type="project" value="UniProtKB-UniRule"/>
</dbReference>
<dbReference type="GO" id="GO:0001682">
    <property type="term" value="P:tRNA 5'-leader removal"/>
    <property type="evidence" value="ECO:0007669"/>
    <property type="project" value="UniProtKB-UniRule"/>
</dbReference>
<dbReference type="InterPro" id="IPR014721">
    <property type="entry name" value="Ribsml_uS5_D2-typ_fold_subgr"/>
</dbReference>
<evidence type="ECO:0000313" key="9">
    <source>
        <dbReference type="EMBL" id="AEA33072.1"/>
    </source>
</evidence>
<sequence>MVSLKKHYKSLTSKEFKEVYEKGGKVVTPFFVLFTLKDKENLKVGVVASKKIGKAVKRNRAKRRLREIVRLSQPFLPNNIWIVLIARKAVLEADFQRMQNLFLNKLKNEPNK</sequence>
<dbReference type="Pfam" id="PF00825">
    <property type="entry name" value="Ribonuclease_P"/>
    <property type="match status" value="1"/>
</dbReference>
<comment type="subunit">
    <text evidence="7">Consists of a catalytic RNA component (M1 or rnpB) and a protein subunit.</text>
</comment>
<dbReference type="HAMAP" id="MF_00227">
    <property type="entry name" value="RNase_P"/>
    <property type="match status" value="1"/>
</dbReference>
<keyword evidence="4 7" id="KW-0255">Endonuclease</keyword>
<evidence type="ECO:0000256" key="3">
    <source>
        <dbReference type="ARBA" id="ARBA00022722"/>
    </source>
</evidence>
<dbReference type="STRING" id="760142.Hipma_0092"/>
<name>F2LWU4_HIPMA</name>
<dbReference type="InterPro" id="IPR020568">
    <property type="entry name" value="Ribosomal_Su5_D2-typ_SF"/>
</dbReference>
<dbReference type="EMBL" id="CP002606">
    <property type="protein sequence ID" value="AEA33072.1"/>
    <property type="molecule type" value="Genomic_DNA"/>
</dbReference>
<evidence type="ECO:0000256" key="2">
    <source>
        <dbReference type="ARBA" id="ARBA00022694"/>
    </source>
</evidence>
<keyword evidence="3 7" id="KW-0540">Nuclease</keyword>
<reference evidence="10" key="2">
    <citation type="submission" date="2011-03" db="EMBL/GenBank/DDBJ databases">
        <title>The complete genome of Hippea maritima DSM 10411.</title>
        <authorList>
            <consortium name="US DOE Joint Genome Institute (JGI-PGF)"/>
            <person name="Lucas S."/>
            <person name="Copeland A."/>
            <person name="Lapidus A."/>
            <person name="Bruce D."/>
            <person name="Goodwin L."/>
            <person name="Pitluck S."/>
            <person name="Peters L."/>
            <person name="Kyrpides N."/>
            <person name="Mavromatis K."/>
            <person name="Pagani I."/>
            <person name="Ivanova N."/>
            <person name="Mikhailova N."/>
            <person name="Lu M."/>
            <person name="Detter J.C."/>
            <person name="Tapia R."/>
            <person name="Han C."/>
            <person name="Land M."/>
            <person name="Hauser L."/>
            <person name="Markowitz V."/>
            <person name="Cheng J.-F."/>
            <person name="Hugenholtz P."/>
            <person name="Woyke T."/>
            <person name="Wu D."/>
            <person name="Spring S."/>
            <person name="Schroeder M."/>
            <person name="Brambilla E."/>
            <person name="Klenk H.-P."/>
            <person name="Eisen J.A."/>
        </authorList>
    </citation>
    <scope>NUCLEOTIDE SEQUENCE [LARGE SCALE GENOMIC DNA]</scope>
    <source>
        <strain evidence="10">ATCC 700847 / DSM 10411 / MH2</strain>
    </source>
</reference>
<evidence type="ECO:0000256" key="8">
    <source>
        <dbReference type="NCBIfam" id="TIGR00188"/>
    </source>
</evidence>
<dbReference type="eggNOG" id="COG0594">
    <property type="taxonomic scope" value="Bacteria"/>
</dbReference>
<organism evidence="9 10">
    <name type="scientific">Hippea maritima (strain ATCC 700847 / DSM 10411 / MH2)</name>
    <dbReference type="NCBI Taxonomy" id="760142"/>
    <lineage>
        <taxon>Bacteria</taxon>
        <taxon>Pseudomonadati</taxon>
        <taxon>Campylobacterota</taxon>
        <taxon>Desulfurellia</taxon>
        <taxon>Desulfurellales</taxon>
        <taxon>Hippeaceae</taxon>
        <taxon>Hippea</taxon>
    </lineage>
</organism>
<dbReference type="SUPFAM" id="SSF54211">
    <property type="entry name" value="Ribosomal protein S5 domain 2-like"/>
    <property type="match status" value="1"/>
</dbReference>